<reference evidence="3" key="1">
    <citation type="submission" date="2021-08" db="EMBL/GenBank/DDBJ databases">
        <title>Hoeflea bacterium WL0058 sp. nov., isolated from the sediment.</title>
        <authorList>
            <person name="Wang L."/>
            <person name="Zhang D."/>
        </authorList>
    </citation>
    <scope>NUCLEOTIDE SEQUENCE</scope>
    <source>
        <strain evidence="3">WL0058</strain>
    </source>
</reference>
<sequence length="248" mass="26889">MTTEFEGRTALVTGAARGLGLTTTKLLLERGGAVIMADVDADAVMSSAKSLETQGYRVCPVVVDLAREEEVTALATAVENFFDGRLDLLVNNVGGWRHARFGEISMTDWDWTLRTNLTAPFLTTRALMDIMIRQGYGRIVNVASTDAHRAKPSLPHYAAAKSALVSLTRSLAEELAPHQILVNAVSPGAIATETAKKQDWFAERIKIIPVGRAAEPEDIAEAILFLGSDRNRFVVGQTLMVNGGLYMT</sequence>
<gene>
    <name evidence="3" type="ORF">K1W69_09975</name>
</gene>
<dbReference type="GO" id="GO:0016491">
    <property type="term" value="F:oxidoreductase activity"/>
    <property type="evidence" value="ECO:0007669"/>
    <property type="project" value="UniProtKB-KW"/>
</dbReference>
<dbReference type="AlphaFoldDB" id="A0AAE2ZMI2"/>
<keyword evidence="2" id="KW-0560">Oxidoreductase</keyword>
<organism evidence="3 4">
    <name type="scientific">Flavimaribacter sediminis</name>
    <dbReference type="NCBI Taxonomy" id="2865987"/>
    <lineage>
        <taxon>Bacteria</taxon>
        <taxon>Pseudomonadati</taxon>
        <taxon>Pseudomonadota</taxon>
        <taxon>Alphaproteobacteria</taxon>
        <taxon>Hyphomicrobiales</taxon>
        <taxon>Rhizobiaceae</taxon>
        <taxon>Flavimaribacter</taxon>
    </lineage>
</organism>
<dbReference type="PANTHER" id="PTHR42879:SF2">
    <property type="entry name" value="3-OXOACYL-[ACYL-CARRIER-PROTEIN] REDUCTASE FABG"/>
    <property type="match status" value="1"/>
</dbReference>
<dbReference type="Proteomes" id="UP001196509">
    <property type="component" value="Unassembled WGS sequence"/>
</dbReference>
<evidence type="ECO:0000313" key="3">
    <source>
        <dbReference type="EMBL" id="MBW8637516.1"/>
    </source>
</evidence>
<name>A0AAE2ZMI2_9HYPH</name>
<dbReference type="SUPFAM" id="SSF51735">
    <property type="entry name" value="NAD(P)-binding Rossmann-fold domains"/>
    <property type="match status" value="1"/>
</dbReference>
<dbReference type="Pfam" id="PF13561">
    <property type="entry name" value="adh_short_C2"/>
    <property type="match status" value="1"/>
</dbReference>
<comment type="caution">
    <text evidence="3">The sequence shown here is derived from an EMBL/GenBank/DDBJ whole genome shotgun (WGS) entry which is preliminary data.</text>
</comment>
<keyword evidence="4" id="KW-1185">Reference proteome</keyword>
<dbReference type="GO" id="GO:0032787">
    <property type="term" value="P:monocarboxylic acid metabolic process"/>
    <property type="evidence" value="ECO:0007669"/>
    <property type="project" value="UniProtKB-ARBA"/>
</dbReference>
<evidence type="ECO:0000256" key="2">
    <source>
        <dbReference type="ARBA" id="ARBA00023002"/>
    </source>
</evidence>
<dbReference type="InterPro" id="IPR002347">
    <property type="entry name" value="SDR_fam"/>
</dbReference>
<dbReference type="FunFam" id="3.40.50.720:FF:000084">
    <property type="entry name" value="Short-chain dehydrogenase reductase"/>
    <property type="match status" value="1"/>
</dbReference>
<dbReference type="InterPro" id="IPR020904">
    <property type="entry name" value="Sc_DH/Rdtase_CS"/>
</dbReference>
<dbReference type="EMBL" id="JAICBX010000002">
    <property type="protein sequence ID" value="MBW8637516.1"/>
    <property type="molecule type" value="Genomic_DNA"/>
</dbReference>
<proteinExistence type="inferred from homology"/>
<dbReference type="InterPro" id="IPR036291">
    <property type="entry name" value="NAD(P)-bd_dom_sf"/>
</dbReference>
<dbReference type="PROSITE" id="PS00061">
    <property type="entry name" value="ADH_SHORT"/>
    <property type="match status" value="1"/>
</dbReference>
<accession>A0AAE2ZMI2</accession>
<protein>
    <submittedName>
        <fullName evidence="3">SDR family oxidoreductase</fullName>
    </submittedName>
</protein>
<evidence type="ECO:0000256" key="1">
    <source>
        <dbReference type="ARBA" id="ARBA00006484"/>
    </source>
</evidence>
<dbReference type="Gene3D" id="3.40.50.720">
    <property type="entry name" value="NAD(P)-binding Rossmann-like Domain"/>
    <property type="match status" value="1"/>
</dbReference>
<evidence type="ECO:0000313" key="4">
    <source>
        <dbReference type="Proteomes" id="UP001196509"/>
    </source>
</evidence>
<comment type="similarity">
    <text evidence="1">Belongs to the short-chain dehydrogenases/reductases (SDR) family.</text>
</comment>
<dbReference type="PANTHER" id="PTHR42879">
    <property type="entry name" value="3-OXOACYL-(ACYL-CARRIER-PROTEIN) REDUCTASE"/>
    <property type="match status" value="1"/>
</dbReference>
<dbReference type="PRINTS" id="PR00080">
    <property type="entry name" value="SDRFAMILY"/>
</dbReference>
<dbReference type="RefSeq" id="WP_220228217.1">
    <property type="nucleotide sequence ID" value="NZ_JAICBX010000002.1"/>
</dbReference>
<dbReference type="InterPro" id="IPR050259">
    <property type="entry name" value="SDR"/>
</dbReference>
<dbReference type="PRINTS" id="PR00081">
    <property type="entry name" value="GDHRDH"/>
</dbReference>
<dbReference type="CDD" id="cd05233">
    <property type="entry name" value="SDR_c"/>
    <property type="match status" value="1"/>
</dbReference>